<dbReference type="Gene3D" id="1.20.5.1030">
    <property type="entry name" value="Preprotein translocase secy subunit"/>
    <property type="match status" value="1"/>
</dbReference>
<feature type="transmembrane region" description="Helical" evidence="8">
    <location>
        <begin position="29"/>
        <end position="49"/>
    </location>
</feature>
<gene>
    <name evidence="9" type="ORF">BHV66_00320</name>
</gene>
<dbReference type="GeneID" id="73804169"/>
<dbReference type="GO" id="GO:0009306">
    <property type="term" value="P:protein secretion"/>
    <property type="evidence" value="ECO:0007669"/>
    <property type="project" value="InterPro"/>
</dbReference>
<accession>A0A1Q6FCG9</accession>
<dbReference type="AlphaFoldDB" id="A0A1Q6FCG9"/>
<keyword evidence="2" id="KW-0813">Transport</keyword>
<dbReference type="EMBL" id="MNQH01000001">
    <property type="protein sequence ID" value="OKY96554.1"/>
    <property type="molecule type" value="Genomic_DNA"/>
</dbReference>
<evidence type="ECO:0000256" key="1">
    <source>
        <dbReference type="ARBA" id="ARBA00004370"/>
    </source>
</evidence>
<evidence type="ECO:0000313" key="10">
    <source>
        <dbReference type="Proteomes" id="UP000187417"/>
    </source>
</evidence>
<name>A0A1Q6FCG9_9BACT</name>
<keyword evidence="4" id="KW-0653">Protein transport</keyword>
<evidence type="ECO:0000256" key="3">
    <source>
        <dbReference type="ARBA" id="ARBA00022692"/>
    </source>
</evidence>
<protein>
    <submittedName>
        <fullName evidence="9">Preprotein translocase subunit SecE</fullName>
    </submittedName>
</protein>
<dbReference type="Proteomes" id="UP000187417">
    <property type="component" value="Unassembled WGS sequence"/>
</dbReference>
<dbReference type="InterPro" id="IPR038379">
    <property type="entry name" value="SecE_sf"/>
</dbReference>
<evidence type="ECO:0000256" key="2">
    <source>
        <dbReference type="ARBA" id="ARBA00022448"/>
    </source>
</evidence>
<evidence type="ECO:0000256" key="5">
    <source>
        <dbReference type="ARBA" id="ARBA00022989"/>
    </source>
</evidence>
<dbReference type="InterPro" id="IPR001901">
    <property type="entry name" value="Translocase_SecE/Sec61-g"/>
</dbReference>
<proteinExistence type="predicted"/>
<evidence type="ECO:0000256" key="7">
    <source>
        <dbReference type="ARBA" id="ARBA00023136"/>
    </source>
</evidence>
<keyword evidence="3 8" id="KW-0812">Transmembrane</keyword>
<dbReference type="GO" id="GO:0006605">
    <property type="term" value="P:protein targeting"/>
    <property type="evidence" value="ECO:0007669"/>
    <property type="project" value="InterPro"/>
</dbReference>
<dbReference type="STRING" id="28117.BHV66_00320"/>
<comment type="caution">
    <text evidence="9">The sequence shown here is derived from an EMBL/GenBank/DDBJ whole genome shotgun (WGS) entry which is preliminary data.</text>
</comment>
<evidence type="ECO:0000313" key="9">
    <source>
        <dbReference type="EMBL" id="OKY96554.1"/>
    </source>
</evidence>
<dbReference type="NCBIfam" id="TIGR00964">
    <property type="entry name" value="secE_bact"/>
    <property type="match status" value="1"/>
</dbReference>
<evidence type="ECO:0000256" key="6">
    <source>
        <dbReference type="ARBA" id="ARBA00023010"/>
    </source>
</evidence>
<sequence length="65" mass="7470">MFNYVKESYNELVHKVTWPTFAQLQNSTVVVMVASLIFAIVILAMDISFENIMEAIYRTLAKLGR</sequence>
<reference evidence="9 10" key="1">
    <citation type="journal article" date="2016" name="Nat. Biotechnol.">
        <title>Measurement of bacterial replication rates in microbial communities.</title>
        <authorList>
            <person name="Brown C.T."/>
            <person name="Olm M.R."/>
            <person name="Thomas B.C."/>
            <person name="Banfield J.F."/>
        </authorList>
    </citation>
    <scope>NUCLEOTIDE SEQUENCE [LARGE SCALE GENOMIC DNA]</scope>
    <source>
        <strain evidence="9">CAG:67_53_122</strain>
    </source>
</reference>
<dbReference type="GO" id="GO:0008320">
    <property type="term" value="F:protein transmembrane transporter activity"/>
    <property type="evidence" value="ECO:0007669"/>
    <property type="project" value="InterPro"/>
</dbReference>
<dbReference type="GO" id="GO:0016020">
    <property type="term" value="C:membrane"/>
    <property type="evidence" value="ECO:0007669"/>
    <property type="project" value="UniProtKB-SubCell"/>
</dbReference>
<keyword evidence="7 8" id="KW-0472">Membrane</keyword>
<keyword evidence="6" id="KW-0811">Translocation</keyword>
<dbReference type="InterPro" id="IPR005807">
    <property type="entry name" value="SecE_bac"/>
</dbReference>
<dbReference type="GO" id="GO:0006886">
    <property type="term" value="P:intracellular protein transport"/>
    <property type="evidence" value="ECO:0007669"/>
    <property type="project" value="InterPro"/>
</dbReference>
<comment type="subcellular location">
    <subcellularLocation>
        <location evidence="1">Membrane</location>
    </subcellularLocation>
</comment>
<dbReference type="RefSeq" id="WP_004330125.1">
    <property type="nucleotide sequence ID" value="NZ_BAAFKT010000037.1"/>
</dbReference>
<dbReference type="Pfam" id="PF00584">
    <property type="entry name" value="SecE"/>
    <property type="match status" value="1"/>
</dbReference>
<keyword evidence="5 8" id="KW-1133">Transmembrane helix</keyword>
<evidence type="ECO:0000256" key="4">
    <source>
        <dbReference type="ARBA" id="ARBA00022927"/>
    </source>
</evidence>
<evidence type="ECO:0000256" key="8">
    <source>
        <dbReference type="SAM" id="Phobius"/>
    </source>
</evidence>
<organism evidence="9 10">
    <name type="scientific">Alistipes putredinis</name>
    <dbReference type="NCBI Taxonomy" id="28117"/>
    <lineage>
        <taxon>Bacteria</taxon>
        <taxon>Pseudomonadati</taxon>
        <taxon>Bacteroidota</taxon>
        <taxon>Bacteroidia</taxon>
        <taxon>Bacteroidales</taxon>
        <taxon>Rikenellaceae</taxon>
        <taxon>Alistipes</taxon>
    </lineage>
</organism>